<keyword evidence="3" id="KW-1003">Cell membrane</keyword>
<feature type="transmembrane region" description="Helical" evidence="7">
    <location>
        <begin position="30"/>
        <end position="49"/>
    </location>
</feature>
<dbReference type="STRING" id="177413.SAMN05660859_0447"/>
<dbReference type="Proteomes" id="UP000198889">
    <property type="component" value="Unassembled WGS sequence"/>
</dbReference>
<dbReference type="PIRSF" id="PIRSF019239">
    <property type="entry name" value="MrpE"/>
    <property type="match status" value="1"/>
</dbReference>
<proteinExistence type="inferred from homology"/>
<dbReference type="NCBIfam" id="NF006518">
    <property type="entry name" value="PRK08965.1-2"/>
    <property type="match status" value="1"/>
</dbReference>
<feature type="transmembrane region" description="Helical" evidence="7">
    <location>
        <begin position="61"/>
        <end position="85"/>
    </location>
</feature>
<dbReference type="RefSeq" id="WP_091435741.1">
    <property type="nucleotide sequence ID" value="NZ_FMTP01000001.1"/>
</dbReference>
<evidence type="ECO:0000256" key="6">
    <source>
        <dbReference type="ARBA" id="ARBA00023136"/>
    </source>
</evidence>
<dbReference type="PANTHER" id="PTHR34584">
    <property type="entry name" value="NA(+)/H(+) ANTIPORTER SUBUNIT E1"/>
    <property type="match status" value="1"/>
</dbReference>
<evidence type="ECO:0000313" key="9">
    <source>
        <dbReference type="Proteomes" id="UP000198889"/>
    </source>
</evidence>
<keyword evidence="4 7" id="KW-0812">Transmembrane</keyword>
<comment type="similarity">
    <text evidence="2">Belongs to the CPA3 antiporters (TC 2.A.63) subunit E family.</text>
</comment>
<dbReference type="EMBL" id="FMTP01000001">
    <property type="protein sequence ID" value="SCW29713.1"/>
    <property type="molecule type" value="Genomic_DNA"/>
</dbReference>
<accession>A0A1G4PBP9</accession>
<dbReference type="PANTHER" id="PTHR34584:SF1">
    <property type="entry name" value="NA(+)_H(+) ANTIPORTER SUBUNIT E1"/>
    <property type="match status" value="1"/>
</dbReference>
<name>A0A1G4PBP9_9HYPH</name>
<gene>
    <name evidence="8" type="ORF">SAMN05660859_0447</name>
</gene>
<dbReference type="GO" id="GO:0008324">
    <property type="term" value="F:monoatomic cation transmembrane transporter activity"/>
    <property type="evidence" value="ECO:0007669"/>
    <property type="project" value="InterPro"/>
</dbReference>
<evidence type="ECO:0000256" key="4">
    <source>
        <dbReference type="ARBA" id="ARBA00022692"/>
    </source>
</evidence>
<reference evidence="9" key="1">
    <citation type="submission" date="2016-10" db="EMBL/GenBank/DDBJ databases">
        <authorList>
            <person name="Varghese N."/>
            <person name="Submissions S."/>
        </authorList>
    </citation>
    <scope>NUCLEOTIDE SEQUENCE [LARGE SCALE GENOMIC DNA]</scope>
    <source>
        <strain evidence="9">CGMCC 1.1761</strain>
    </source>
</reference>
<comment type="subcellular location">
    <subcellularLocation>
        <location evidence="1">Cell membrane</location>
        <topology evidence="1">Multi-pass membrane protein</topology>
    </subcellularLocation>
</comment>
<dbReference type="Pfam" id="PF01899">
    <property type="entry name" value="MNHE"/>
    <property type="match status" value="1"/>
</dbReference>
<evidence type="ECO:0000256" key="1">
    <source>
        <dbReference type="ARBA" id="ARBA00004651"/>
    </source>
</evidence>
<evidence type="ECO:0000313" key="8">
    <source>
        <dbReference type="EMBL" id="SCW29713.1"/>
    </source>
</evidence>
<evidence type="ECO:0000256" key="7">
    <source>
        <dbReference type="SAM" id="Phobius"/>
    </source>
</evidence>
<keyword evidence="9" id="KW-1185">Reference proteome</keyword>
<evidence type="ECO:0000256" key="2">
    <source>
        <dbReference type="ARBA" id="ARBA00006228"/>
    </source>
</evidence>
<protein>
    <submittedName>
        <fullName evidence="8">Multicomponent K+:H+ antiporter subunit E</fullName>
    </submittedName>
</protein>
<dbReference type="InterPro" id="IPR002758">
    <property type="entry name" value="Cation_antiport_E"/>
</dbReference>
<dbReference type="AlphaFoldDB" id="A0A1G4PBP9"/>
<evidence type="ECO:0000256" key="5">
    <source>
        <dbReference type="ARBA" id="ARBA00022989"/>
    </source>
</evidence>
<organism evidence="8 9">
    <name type="scientific">Ancylobacter rudongensis</name>
    <dbReference type="NCBI Taxonomy" id="177413"/>
    <lineage>
        <taxon>Bacteria</taxon>
        <taxon>Pseudomonadati</taxon>
        <taxon>Pseudomonadota</taxon>
        <taxon>Alphaproteobacteria</taxon>
        <taxon>Hyphomicrobiales</taxon>
        <taxon>Xanthobacteraceae</taxon>
        <taxon>Ancylobacter</taxon>
    </lineage>
</organism>
<dbReference type="GO" id="GO:0005886">
    <property type="term" value="C:plasma membrane"/>
    <property type="evidence" value="ECO:0007669"/>
    <property type="project" value="UniProtKB-SubCell"/>
</dbReference>
<evidence type="ECO:0000256" key="3">
    <source>
        <dbReference type="ARBA" id="ARBA00022475"/>
    </source>
</evidence>
<keyword evidence="5 7" id="KW-1133">Transmembrane helix</keyword>
<sequence>MIARLLPHPVLSVVIAVVWSLLLNEISAGGVLLGVALGLLIPWYTARFWPDRVRLKAPLTIAEYVLIVLWDIVVSNVQVAWLILFRRGESLHSRYVTVPLDLKTPEAIVVFAGTITMTPGTVSADISADGRALLVHCLEASDPDEVVATVKSRYERRLKRIFE</sequence>
<keyword evidence="6 7" id="KW-0472">Membrane</keyword>